<dbReference type="RefSeq" id="WP_074710239.1">
    <property type="nucleotide sequence ID" value="NZ_FNTV01000001.1"/>
</dbReference>
<organism evidence="5 6">
    <name type="scientific">Arthrobacter alpinus</name>
    <dbReference type="NCBI Taxonomy" id="656366"/>
    <lineage>
        <taxon>Bacteria</taxon>
        <taxon>Bacillati</taxon>
        <taxon>Actinomycetota</taxon>
        <taxon>Actinomycetes</taxon>
        <taxon>Micrococcales</taxon>
        <taxon>Micrococcaceae</taxon>
        <taxon>Arthrobacter</taxon>
    </lineage>
</organism>
<reference evidence="5 6" key="1">
    <citation type="submission" date="2016-10" db="EMBL/GenBank/DDBJ databases">
        <authorList>
            <person name="de Groot N.N."/>
        </authorList>
    </citation>
    <scope>NUCLEOTIDE SEQUENCE [LARGE SCALE GENOMIC DNA]</scope>
    <source>
        <strain evidence="5 6">DSM 22274</strain>
    </source>
</reference>
<sequence length="337" mass="35606">MVQPLRRAPTRADVARLSGVSTAVVSYVLNDGPKAVSPAAKDKVLAAVRALGYRPNAAARALSKGSADLIGMLVGDTRNPFSAQLSYSVDKAAGDLGRTLLVVNSENGVATQSEHIRELAARQISGLISMRRVSGEELDLLSSFRMPTVLVNQMSSTPGTTSVGVDYREGARRAVEHLLGHGYQGIAFAGVDDAGDGRERGWMDAVTAADQPLGERVETTYSLRGGYAAGMRLGADGVMPRAIFAASDQIGIGLLAALHERGFDVPGDVAVVSFDGIREAEYSWPPLTTAAQPLVQIAELAVNALLDWDDLPRSVVLPTELIIRRSCGCSWRGAPAL</sequence>
<evidence type="ECO:0000256" key="1">
    <source>
        <dbReference type="ARBA" id="ARBA00023015"/>
    </source>
</evidence>
<dbReference type="PROSITE" id="PS50932">
    <property type="entry name" value="HTH_LACI_2"/>
    <property type="match status" value="1"/>
</dbReference>
<keyword evidence="1" id="KW-0805">Transcription regulation</keyword>
<dbReference type="Proteomes" id="UP000182725">
    <property type="component" value="Unassembled WGS sequence"/>
</dbReference>
<feature type="domain" description="HTH lacI-type" evidence="4">
    <location>
        <begin position="9"/>
        <end position="64"/>
    </location>
</feature>
<dbReference type="CDD" id="cd01392">
    <property type="entry name" value="HTH_LacI"/>
    <property type="match status" value="1"/>
</dbReference>
<dbReference type="InterPro" id="IPR000843">
    <property type="entry name" value="HTH_LacI"/>
</dbReference>
<keyword evidence="2" id="KW-0238">DNA-binding</keyword>
<dbReference type="InterPro" id="IPR046335">
    <property type="entry name" value="LacI/GalR-like_sensor"/>
</dbReference>
<dbReference type="Pfam" id="PF00356">
    <property type="entry name" value="LacI"/>
    <property type="match status" value="1"/>
</dbReference>
<gene>
    <name evidence="5" type="ORF">SAMN04489740_0480</name>
</gene>
<protein>
    <submittedName>
        <fullName evidence="5">Transcriptional regulator, LacI family</fullName>
    </submittedName>
</protein>
<dbReference type="SUPFAM" id="SSF53822">
    <property type="entry name" value="Periplasmic binding protein-like I"/>
    <property type="match status" value="1"/>
</dbReference>
<evidence type="ECO:0000256" key="2">
    <source>
        <dbReference type="ARBA" id="ARBA00023125"/>
    </source>
</evidence>
<accession>A0A1H5FD03</accession>
<evidence type="ECO:0000256" key="3">
    <source>
        <dbReference type="ARBA" id="ARBA00023163"/>
    </source>
</evidence>
<dbReference type="CDD" id="cd06267">
    <property type="entry name" value="PBP1_LacI_sugar_binding-like"/>
    <property type="match status" value="1"/>
</dbReference>
<dbReference type="EMBL" id="FNTV01000001">
    <property type="protein sequence ID" value="SEE01261.1"/>
    <property type="molecule type" value="Genomic_DNA"/>
</dbReference>
<dbReference type="SMART" id="SM00354">
    <property type="entry name" value="HTH_LACI"/>
    <property type="match status" value="1"/>
</dbReference>
<dbReference type="GO" id="GO:0000976">
    <property type="term" value="F:transcription cis-regulatory region binding"/>
    <property type="evidence" value="ECO:0007669"/>
    <property type="project" value="TreeGrafter"/>
</dbReference>
<dbReference type="PANTHER" id="PTHR30146">
    <property type="entry name" value="LACI-RELATED TRANSCRIPTIONAL REPRESSOR"/>
    <property type="match status" value="1"/>
</dbReference>
<dbReference type="GO" id="GO:0003700">
    <property type="term" value="F:DNA-binding transcription factor activity"/>
    <property type="evidence" value="ECO:0007669"/>
    <property type="project" value="TreeGrafter"/>
</dbReference>
<dbReference type="SUPFAM" id="SSF47413">
    <property type="entry name" value="lambda repressor-like DNA-binding domains"/>
    <property type="match status" value="1"/>
</dbReference>
<dbReference type="Gene3D" id="3.40.50.2300">
    <property type="match status" value="2"/>
</dbReference>
<evidence type="ECO:0000313" key="5">
    <source>
        <dbReference type="EMBL" id="SEE01261.1"/>
    </source>
</evidence>
<keyword evidence="3" id="KW-0804">Transcription</keyword>
<dbReference type="InterPro" id="IPR028082">
    <property type="entry name" value="Peripla_BP_I"/>
</dbReference>
<evidence type="ECO:0000313" key="6">
    <source>
        <dbReference type="Proteomes" id="UP000182725"/>
    </source>
</evidence>
<dbReference type="Pfam" id="PF13377">
    <property type="entry name" value="Peripla_BP_3"/>
    <property type="match status" value="1"/>
</dbReference>
<proteinExistence type="predicted"/>
<dbReference type="PANTHER" id="PTHR30146:SF109">
    <property type="entry name" value="HTH-TYPE TRANSCRIPTIONAL REGULATOR GALS"/>
    <property type="match status" value="1"/>
</dbReference>
<dbReference type="Gene3D" id="1.10.260.40">
    <property type="entry name" value="lambda repressor-like DNA-binding domains"/>
    <property type="match status" value="1"/>
</dbReference>
<dbReference type="AlphaFoldDB" id="A0A1H5FD03"/>
<evidence type="ECO:0000259" key="4">
    <source>
        <dbReference type="PROSITE" id="PS50932"/>
    </source>
</evidence>
<dbReference type="InterPro" id="IPR010982">
    <property type="entry name" value="Lambda_DNA-bd_dom_sf"/>
</dbReference>
<name>A0A1H5FD03_9MICC</name>